<sequence length="349" mass="39545">MASNISVVSQGLTIGKINECPPGSMAALTLWLLAALGSGVPDLPRILQTYVSIADALWQFMTIEQLTSTRWRILELLQLLAAQALKRQQQAVSESAFRDKYKDWDAQFTVLITTISRTRTVNVNRVIQLFKTEPAVREIIVLWNNGEQDPPSFANSSLVPVRVITQPNKNISNRWKVAACESKTPLVFNVDDDIVFDVADILRMFLVARAYPNTVVGTMGRFFDLQSRQYSFRGWPLFNIVLPGFAFIGVETLREFVHERELLKYFDADDAHCDDISLNWFISIKKNQTLIAVPGVRVGDAPQASEAGALSMHKDRRALRSRCCEWILNYFRSNHLKFGRWVSSYPDVA</sequence>
<dbReference type="Pfam" id="PF09258">
    <property type="entry name" value="Glyco_transf_64"/>
    <property type="match status" value="1"/>
</dbReference>
<dbReference type="PANTHER" id="PTHR48261:SF2">
    <property type="entry name" value="ACETYLGLUCOSAMINYLTRANSFERASE"/>
    <property type="match status" value="1"/>
</dbReference>
<dbReference type="Proteomes" id="UP000041254">
    <property type="component" value="Unassembled WGS sequence"/>
</dbReference>
<evidence type="ECO:0000313" key="7">
    <source>
        <dbReference type="Proteomes" id="UP000041254"/>
    </source>
</evidence>
<evidence type="ECO:0000256" key="3">
    <source>
        <dbReference type="ARBA" id="ARBA00023136"/>
    </source>
</evidence>
<organism evidence="6 7">
    <name type="scientific">Vitrella brassicaformis (strain CCMP3155)</name>
    <dbReference type="NCBI Taxonomy" id="1169540"/>
    <lineage>
        <taxon>Eukaryota</taxon>
        <taxon>Sar</taxon>
        <taxon>Alveolata</taxon>
        <taxon>Colpodellida</taxon>
        <taxon>Vitrellaceae</taxon>
        <taxon>Vitrella</taxon>
    </lineage>
</organism>
<accession>A0A0G4FE08</accession>
<dbReference type="InterPro" id="IPR015338">
    <property type="entry name" value="GT64_dom"/>
</dbReference>
<dbReference type="Gene3D" id="3.90.550.10">
    <property type="entry name" value="Spore Coat Polysaccharide Biosynthesis Protein SpsA, Chain A"/>
    <property type="match status" value="1"/>
</dbReference>
<dbReference type="EMBL" id="CDMY01000411">
    <property type="protein sequence ID" value="CEM11194.1"/>
    <property type="molecule type" value="Genomic_DNA"/>
</dbReference>
<proteinExistence type="predicted"/>
<protein>
    <recommendedName>
        <fullName evidence="5">Glycosyl transferase 64 domain-containing protein</fullName>
    </recommendedName>
</protein>
<dbReference type="InParanoid" id="A0A0G4FE08"/>
<evidence type="ECO:0000259" key="5">
    <source>
        <dbReference type="Pfam" id="PF09258"/>
    </source>
</evidence>
<evidence type="ECO:0000256" key="1">
    <source>
        <dbReference type="ARBA" id="ARBA00004370"/>
    </source>
</evidence>
<dbReference type="OrthoDB" id="1733656at2759"/>
<keyword evidence="3" id="KW-0472">Membrane</keyword>
<evidence type="ECO:0000313" key="6">
    <source>
        <dbReference type="EMBL" id="CEM11194.1"/>
    </source>
</evidence>
<dbReference type="PANTHER" id="PTHR48261">
    <property type="entry name" value="ACETYLGLUCOSAMINYLTRANSFERASE"/>
    <property type="match status" value="1"/>
</dbReference>
<keyword evidence="2" id="KW-0808">Transferase</keyword>
<dbReference type="InterPro" id="IPR029044">
    <property type="entry name" value="Nucleotide-diphossugar_trans"/>
</dbReference>
<dbReference type="AlphaFoldDB" id="A0A0G4FE08"/>
<dbReference type="InterPro" id="IPR004263">
    <property type="entry name" value="Exostosin"/>
</dbReference>
<comment type="subcellular location">
    <subcellularLocation>
        <location evidence="1">Membrane</location>
    </subcellularLocation>
</comment>
<dbReference type="GO" id="GO:0016757">
    <property type="term" value="F:glycosyltransferase activity"/>
    <property type="evidence" value="ECO:0007669"/>
    <property type="project" value="InterPro"/>
</dbReference>
<evidence type="ECO:0000256" key="4">
    <source>
        <dbReference type="ARBA" id="ARBA00023157"/>
    </source>
</evidence>
<gene>
    <name evidence="6" type="ORF">Vbra_4387</name>
</gene>
<dbReference type="STRING" id="1169540.A0A0G4FE08"/>
<dbReference type="GO" id="GO:0016020">
    <property type="term" value="C:membrane"/>
    <property type="evidence" value="ECO:0007669"/>
    <property type="project" value="UniProtKB-SubCell"/>
</dbReference>
<feature type="domain" description="Glycosyl transferase 64" evidence="5">
    <location>
        <begin position="108"/>
        <end position="337"/>
    </location>
</feature>
<keyword evidence="7" id="KW-1185">Reference proteome</keyword>
<keyword evidence="4" id="KW-1015">Disulfide bond</keyword>
<evidence type="ECO:0000256" key="2">
    <source>
        <dbReference type="ARBA" id="ARBA00022679"/>
    </source>
</evidence>
<reference evidence="6 7" key="1">
    <citation type="submission" date="2014-11" db="EMBL/GenBank/DDBJ databases">
        <authorList>
            <person name="Zhu J."/>
            <person name="Qi W."/>
            <person name="Song R."/>
        </authorList>
    </citation>
    <scope>NUCLEOTIDE SEQUENCE [LARGE SCALE GENOMIC DNA]</scope>
</reference>
<name>A0A0G4FE08_VITBC</name>
<dbReference type="SUPFAM" id="SSF53448">
    <property type="entry name" value="Nucleotide-diphospho-sugar transferases"/>
    <property type="match status" value="1"/>
</dbReference>
<dbReference type="VEuPathDB" id="CryptoDB:Vbra_4387"/>